<evidence type="ECO:0000256" key="11">
    <source>
        <dbReference type="ARBA" id="ARBA00022723"/>
    </source>
</evidence>
<comment type="similarity">
    <text evidence="4">Belongs to the anaerobic coproporphyrinogen-III oxidase family.</text>
</comment>
<dbReference type="Pfam" id="PF02310">
    <property type="entry name" value="B12-binding"/>
    <property type="match status" value="1"/>
</dbReference>
<keyword evidence="9" id="KW-0963">Cytoplasm</keyword>
<dbReference type="SFLD" id="SFLDS00029">
    <property type="entry name" value="Radical_SAM"/>
    <property type="match status" value="2"/>
</dbReference>
<keyword evidence="15" id="KW-0627">Porphyrin biosynthesis</keyword>
<dbReference type="InterPro" id="IPR004558">
    <property type="entry name" value="Coprogen_oxidase_HemN"/>
</dbReference>
<dbReference type="RefSeq" id="WP_183361072.1">
    <property type="nucleotide sequence ID" value="NZ_BLXZ01000004.1"/>
</dbReference>
<dbReference type="SFLD" id="SFLDG01082">
    <property type="entry name" value="B12-binding_domain_containing"/>
    <property type="match status" value="1"/>
</dbReference>
<dbReference type="CDD" id="cd01335">
    <property type="entry name" value="Radical_SAM"/>
    <property type="match status" value="2"/>
</dbReference>
<dbReference type="SUPFAM" id="SSF102114">
    <property type="entry name" value="Radical SAM enzymes"/>
    <property type="match status" value="2"/>
</dbReference>
<dbReference type="AlphaFoldDB" id="A0A6V8N7H1"/>
<evidence type="ECO:0000256" key="7">
    <source>
        <dbReference type="ARBA" id="ARBA00020156"/>
    </source>
</evidence>
<comment type="subcellular location">
    <subcellularLocation>
        <location evidence="2">Cytoplasm</location>
    </subcellularLocation>
</comment>
<evidence type="ECO:0000256" key="2">
    <source>
        <dbReference type="ARBA" id="ARBA00004496"/>
    </source>
</evidence>
<feature type="domain" description="Radical SAM core" evidence="20">
    <location>
        <begin position="184"/>
        <end position="412"/>
    </location>
</feature>
<evidence type="ECO:0000313" key="22">
    <source>
        <dbReference type="Proteomes" id="UP000587586"/>
    </source>
</evidence>
<comment type="catalytic activity">
    <reaction evidence="18">
        <text>coproporphyrinogen III + 2 S-adenosyl-L-methionine = protoporphyrinogen IX + 2 5'-deoxyadenosine + 2 L-methionine + 2 CO2</text>
        <dbReference type="Rhea" id="RHEA:15425"/>
        <dbReference type="ChEBI" id="CHEBI:16526"/>
        <dbReference type="ChEBI" id="CHEBI:17319"/>
        <dbReference type="ChEBI" id="CHEBI:57307"/>
        <dbReference type="ChEBI" id="CHEBI:57309"/>
        <dbReference type="ChEBI" id="CHEBI:57844"/>
        <dbReference type="ChEBI" id="CHEBI:59789"/>
        <dbReference type="EC" id="1.3.98.3"/>
    </reaction>
</comment>
<accession>A0A6V8N7H1</accession>
<protein>
    <recommendedName>
        <fullName evidence="7">Oxygen-independent coproporphyrinogen III oxidase</fullName>
        <ecNumber evidence="6">1.3.98.3</ecNumber>
    </recommendedName>
    <alternativeName>
        <fullName evidence="17">Coproporphyrinogen III dehydrogenase</fullName>
    </alternativeName>
</protein>
<feature type="domain" description="B12-binding" evidence="19">
    <location>
        <begin position="1"/>
        <end position="140"/>
    </location>
</feature>
<comment type="function">
    <text evidence="16">Involved in the heme biosynthesis. Catalyzes the anaerobic oxidative decarboxylation of propionate groups of rings A and B of coproporphyrinogen III to yield the vinyl groups in protoporphyrinogen IX.</text>
</comment>
<keyword evidence="13" id="KW-0408">Iron</keyword>
<keyword evidence="14" id="KW-0411">Iron-sulfur</keyword>
<evidence type="ECO:0000256" key="17">
    <source>
        <dbReference type="ARBA" id="ARBA00030263"/>
    </source>
</evidence>
<dbReference type="InterPro" id="IPR023404">
    <property type="entry name" value="rSAM_horseshoe"/>
</dbReference>
<evidence type="ECO:0000256" key="16">
    <source>
        <dbReference type="ARBA" id="ARBA00024295"/>
    </source>
</evidence>
<keyword evidence="12" id="KW-0560">Oxidoreductase</keyword>
<keyword evidence="22" id="KW-1185">Reference proteome</keyword>
<evidence type="ECO:0000313" key="21">
    <source>
        <dbReference type="EMBL" id="GFO68516.1"/>
    </source>
</evidence>
<dbReference type="UniPathway" id="UPA00251">
    <property type="reaction ID" value="UER00323"/>
</dbReference>
<dbReference type="GO" id="GO:0051989">
    <property type="term" value="F:coproporphyrinogen dehydrogenase activity"/>
    <property type="evidence" value="ECO:0007669"/>
    <property type="project" value="UniProtKB-EC"/>
</dbReference>
<gene>
    <name evidence="21" type="ORF">GMLC_20950</name>
</gene>
<dbReference type="InterPro" id="IPR006638">
    <property type="entry name" value="Elp3/MiaA/NifB-like_rSAM"/>
</dbReference>
<dbReference type="PROSITE" id="PS51918">
    <property type="entry name" value="RADICAL_SAM"/>
    <property type="match status" value="2"/>
</dbReference>
<comment type="pathway">
    <text evidence="3">Porphyrin-containing compound metabolism; protoporphyrin-IX biosynthesis; protoporphyrinogen-IX from coproporphyrinogen-III (AdoMet route): step 1/1.</text>
</comment>
<evidence type="ECO:0000256" key="3">
    <source>
        <dbReference type="ARBA" id="ARBA00004785"/>
    </source>
</evidence>
<dbReference type="Pfam" id="PF06969">
    <property type="entry name" value="HemN_C"/>
    <property type="match status" value="1"/>
</dbReference>
<evidence type="ECO:0000256" key="13">
    <source>
        <dbReference type="ARBA" id="ARBA00023004"/>
    </source>
</evidence>
<dbReference type="GO" id="GO:0046872">
    <property type="term" value="F:metal ion binding"/>
    <property type="evidence" value="ECO:0007669"/>
    <property type="project" value="UniProtKB-KW"/>
</dbReference>
<dbReference type="Gene3D" id="3.40.50.280">
    <property type="entry name" value="Cobalamin-binding domain"/>
    <property type="match status" value="1"/>
</dbReference>
<dbReference type="Proteomes" id="UP000587586">
    <property type="component" value="Unassembled WGS sequence"/>
</dbReference>
<dbReference type="NCBIfam" id="TIGR00538">
    <property type="entry name" value="hemN"/>
    <property type="match status" value="1"/>
</dbReference>
<organism evidence="21 22">
    <name type="scientific">Geomonas limicola</name>
    <dbReference type="NCBI Taxonomy" id="2740186"/>
    <lineage>
        <taxon>Bacteria</taxon>
        <taxon>Pseudomonadati</taxon>
        <taxon>Thermodesulfobacteriota</taxon>
        <taxon>Desulfuromonadia</taxon>
        <taxon>Geobacterales</taxon>
        <taxon>Geobacteraceae</taxon>
        <taxon>Geomonas</taxon>
    </lineage>
</organism>
<dbReference type="GO" id="GO:0005737">
    <property type="term" value="C:cytoplasm"/>
    <property type="evidence" value="ECO:0007669"/>
    <property type="project" value="UniProtKB-SubCell"/>
</dbReference>
<dbReference type="InterPro" id="IPR007197">
    <property type="entry name" value="rSAM"/>
</dbReference>
<evidence type="ECO:0000256" key="12">
    <source>
        <dbReference type="ARBA" id="ARBA00023002"/>
    </source>
</evidence>
<dbReference type="PANTHER" id="PTHR13932:SF6">
    <property type="entry name" value="OXYGEN-INDEPENDENT COPROPORPHYRINOGEN III OXIDASE"/>
    <property type="match status" value="1"/>
</dbReference>
<dbReference type="InterPro" id="IPR034466">
    <property type="entry name" value="Methyltransferase_Class_B"/>
</dbReference>
<evidence type="ECO:0000256" key="14">
    <source>
        <dbReference type="ARBA" id="ARBA00023014"/>
    </source>
</evidence>
<evidence type="ECO:0000256" key="8">
    <source>
        <dbReference type="ARBA" id="ARBA00022485"/>
    </source>
</evidence>
<evidence type="ECO:0000256" key="15">
    <source>
        <dbReference type="ARBA" id="ARBA00023244"/>
    </source>
</evidence>
<evidence type="ECO:0000256" key="10">
    <source>
        <dbReference type="ARBA" id="ARBA00022691"/>
    </source>
</evidence>
<evidence type="ECO:0000259" key="20">
    <source>
        <dbReference type="PROSITE" id="PS51918"/>
    </source>
</evidence>
<evidence type="ECO:0000256" key="5">
    <source>
        <dbReference type="ARBA" id="ARBA00011245"/>
    </source>
</evidence>
<dbReference type="InterPro" id="IPR034505">
    <property type="entry name" value="Coproporphyrinogen-III_oxidase"/>
</dbReference>
<comment type="subunit">
    <text evidence="5">Monomer.</text>
</comment>
<sequence length="1117" mass="126079">MTTVGLVQINNSFSDACYLPYSVGLLQAYFQEHSPRAAEVSFLTPLYRRIPMAEALRHLEPAAVVGISCYAWNAAFSVELARQLKAADPGRLVVLGGPQVPDHAEPFLREHPYIDLICHGEGEVVFTEILNRVESRAWDGIPGLSYLAGGEFRHTPVQERIKDLNRLPSPYLSGVFEPLLREDRGHQWLALWETNRGCPFSCAYCYWGSATKSELFCFEQERLDREIAWFAAKRIEFVFCCDANFGLLPRDLEITRSVARQKEQSGYPMALSVQNTKTSAETSYEIQRVLSASGLNKGVNLALQSVHPETLAKIGRKNIPVEVFQELQQRFSRDKVETFTDIILGLPGESYASFTAGIDQIVRHGQHHRIQFINLSILANAPMSEPAYRAEHGIETVRTPLVNIHGMLEQAPGEVQESQELVIATASLPREEWVRTRAYSWMASLLYFDKLLQIPLALVGKLEGTGFSRLIELFMAADAGRYPIIHGINAFFEACARDIQQGGREFLHAPEWLGIFWPQDEYLFIKLSVEGKLDQFYREAEALLTRETGCDPALLTEALALNRQLVKQPFVSEDCVITLGHNVWELYRSVLSGAECHPVAGTRRYRIDRSAQRWTSWEQWFRAVVWYGNKKGAYLYGVDNQTSAQEVAMPATEAACYAAVHEKYGINILNYGSFMYNEYPHKSVWDNPFPLQGWYDTLDRLGRAEANPLLMYVHVPFCPKQCFYCLCNTIISSNQERISRYLDYLHREIGQVGAFFQGRGLKPNFRRIHIGGGSPTALSRADFGALVARLRELIDFEELDEFTLEIDPRGVSADDLAFYASQGVSRLSLGIQDFDPDVQRAINRIQPPALVKELLAPEVRALFKSVNFDVLCGLPRQTMASFLRTIDTVVELAPDRIMVMFLTLAPEVRAHQNLMPLDTLPDLETRTALYLAGVRRLMEHGYQRIGADHFAKPENDLARAAQAGTLQWNSLGYVPVPRLDVLGVGIGSSSFLDDDCYVQNSYEMDEYEKAIDAGLPPIFRGYQLTSEDLLRAEIINEIRCRLSLDLAGLEARHALIFRESFAEELEQLKVLEADGLISLSASRLEVSELGRYYTGLILSVFDTRRQGFAIQPARRVA</sequence>
<dbReference type="PROSITE" id="PS51332">
    <property type="entry name" value="B12_BINDING"/>
    <property type="match status" value="1"/>
</dbReference>
<dbReference type="Gene3D" id="1.10.10.920">
    <property type="match status" value="1"/>
</dbReference>
<dbReference type="CDD" id="cd02068">
    <property type="entry name" value="radical_SAM_B12_BD"/>
    <property type="match status" value="1"/>
</dbReference>
<dbReference type="InterPro" id="IPR006158">
    <property type="entry name" value="Cobalamin-bd"/>
</dbReference>
<evidence type="ECO:0000256" key="18">
    <source>
        <dbReference type="ARBA" id="ARBA00048321"/>
    </source>
</evidence>
<keyword evidence="10" id="KW-0949">S-adenosyl-L-methionine</keyword>
<dbReference type="SFLD" id="SFLDG01065">
    <property type="entry name" value="anaerobic_coproporphyrinogen-I"/>
    <property type="match status" value="1"/>
</dbReference>
<dbReference type="GO" id="GO:0006782">
    <property type="term" value="P:protoporphyrinogen IX biosynthetic process"/>
    <property type="evidence" value="ECO:0007669"/>
    <property type="project" value="UniProtKB-UniPathway"/>
</dbReference>
<dbReference type="InterPro" id="IPR010723">
    <property type="entry name" value="HemN_C"/>
</dbReference>
<dbReference type="GO" id="GO:0051539">
    <property type="term" value="F:4 iron, 4 sulfur cluster binding"/>
    <property type="evidence" value="ECO:0007669"/>
    <property type="project" value="UniProtKB-KW"/>
</dbReference>
<keyword evidence="8" id="KW-0004">4Fe-4S</keyword>
<dbReference type="PANTHER" id="PTHR13932">
    <property type="entry name" value="COPROPORPHYRINIGEN III OXIDASE"/>
    <property type="match status" value="1"/>
</dbReference>
<keyword evidence="11" id="KW-0479">Metal-binding</keyword>
<comment type="caution">
    <text evidence="21">The sequence shown here is derived from an EMBL/GenBank/DDBJ whole genome shotgun (WGS) entry which is preliminary data.</text>
</comment>
<dbReference type="EC" id="1.3.98.3" evidence="6"/>
<proteinExistence type="inferred from homology"/>
<dbReference type="GO" id="GO:0004109">
    <property type="term" value="F:coproporphyrinogen oxidase activity"/>
    <property type="evidence" value="ECO:0007669"/>
    <property type="project" value="InterPro"/>
</dbReference>
<dbReference type="Pfam" id="PF04055">
    <property type="entry name" value="Radical_SAM"/>
    <property type="match status" value="2"/>
</dbReference>
<dbReference type="SFLD" id="SFLDG01123">
    <property type="entry name" value="methyltransferase_(Class_B)"/>
    <property type="match status" value="1"/>
</dbReference>
<evidence type="ECO:0000256" key="1">
    <source>
        <dbReference type="ARBA" id="ARBA00001966"/>
    </source>
</evidence>
<dbReference type="SMART" id="SM00729">
    <property type="entry name" value="Elp3"/>
    <property type="match status" value="2"/>
</dbReference>
<dbReference type="Gene3D" id="3.80.30.20">
    <property type="entry name" value="tm_1862 like domain"/>
    <property type="match status" value="2"/>
</dbReference>
<dbReference type="GO" id="GO:0031419">
    <property type="term" value="F:cobalamin binding"/>
    <property type="evidence" value="ECO:0007669"/>
    <property type="project" value="InterPro"/>
</dbReference>
<evidence type="ECO:0000256" key="6">
    <source>
        <dbReference type="ARBA" id="ARBA00011912"/>
    </source>
</evidence>
<dbReference type="EMBL" id="BLXZ01000004">
    <property type="protein sequence ID" value="GFO68516.1"/>
    <property type="molecule type" value="Genomic_DNA"/>
</dbReference>
<feature type="domain" description="Radical SAM core" evidence="20">
    <location>
        <begin position="703"/>
        <end position="948"/>
    </location>
</feature>
<dbReference type="InterPro" id="IPR058240">
    <property type="entry name" value="rSAM_sf"/>
</dbReference>
<evidence type="ECO:0000256" key="4">
    <source>
        <dbReference type="ARBA" id="ARBA00005493"/>
    </source>
</evidence>
<evidence type="ECO:0000259" key="19">
    <source>
        <dbReference type="PROSITE" id="PS51332"/>
    </source>
</evidence>
<evidence type="ECO:0000256" key="9">
    <source>
        <dbReference type="ARBA" id="ARBA00022490"/>
    </source>
</evidence>
<name>A0A6V8N7H1_9BACT</name>
<comment type="cofactor">
    <cofactor evidence="1">
        <name>[4Fe-4S] cluster</name>
        <dbReference type="ChEBI" id="CHEBI:49883"/>
    </cofactor>
</comment>
<reference evidence="22" key="1">
    <citation type="submission" date="2020-06" db="EMBL/GenBank/DDBJ databases">
        <title>Draft genomic sequecing of Geomonas sp. Red745.</title>
        <authorList>
            <person name="Itoh H."/>
            <person name="Xu Z.X."/>
            <person name="Ushijima N."/>
            <person name="Masuda Y."/>
            <person name="Shiratori Y."/>
            <person name="Senoo K."/>
        </authorList>
    </citation>
    <scope>NUCLEOTIDE SEQUENCE [LARGE SCALE GENOMIC DNA]</scope>
    <source>
        <strain evidence="22">Red745</strain>
    </source>
</reference>